<dbReference type="PATRIC" id="fig|1492738.3.peg.2674"/>
<reference evidence="3 4" key="1">
    <citation type="submission" date="2014-05" db="EMBL/GenBank/DDBJ databases">
        <title>Genome Sequence of Flavobacterium sp. EM1321.</title>
        <authorList>
            <person name="Shin S.-K."/>
            <person name="Yi H."/>
        </authorList>
    </citation>
    <scope>NUCLEOTIDE SEQUENCE [LARGE SCALE GENOMIC DNA]</scope>
    <source>
        <strain evidence="3 4">EM1321</strain>
    </source>
</reference>
<evidence type="ECO:0000256" key="2">
    <source>
        <dbReference type="SAM" id="SignalP"/>
    </source>
</evidence>
<proteinExistence type="predicted"/>
<dbReference type="GO" id="GO:0016787">
    <property type="term" value="F:hydrolase activity"/>
    <property type="evidence" value="ECO:0007669"/>
    <property type="project" value="UniProtKB-KW"/>
</dbReference>
<dbReference type="AlphaFoldDB" id="A0A066WJM5"/>
<dbReference type="InterPro" id="IPR052043">
    <property type="entry name" value="PolySaccharide_Degr_Enz"/>
</dbReference>
<dbReference type="InterPro" id="IPR010905">
    <property type="entry name" value="Glyco_hydro_88"/>
</dbReference>
<evidence type="ECO:0000313" key="3">
    <source>
        <dbReference type="EMBL" id="KDN54222.1"/>
    </source>
</evidence>
<protein>
    <submittedName>
        <fullName evidence="3">Glycosyl hydrolase family 88</fullName>
    </submittedName>
</protein>
<dbReference type="eggNOG" id="COG4225">
    <property type="taxonomic scope" value="Bacteria"/>
</dbReference>
<dbReference type="EMBL" id="JNCA01000026">
    <property type="protein sequence ID" value="KDN54222.1"/>
    <property type="molecule type" value="Genomic_DNA"/>
</dbReference>
<gene>
    <name evidence="3" type="ORF">FEM21_26880</name>
</gene>
<keyword evidence="4" id="KW-1185">Reference proteome</keyword>
<dbReference type="RefSeq" id="WP_035661225.1">
    <property type="nucleotide sequence ID" value="NZ_JNCA01000026.1"/>
</dbReference>
<dbReference type="OrthoDB" id="258246at2"/>
<dbReference type="PANTHER" id="PTHR33886:SF8">
    <property type="entry name" value="UNSATURATED RHAMNOGALACTURONAN HYDROLASE (EUROFUNG)"/>
    <property type="match status" value="1"/>
</dbReference>
<name>A0A066WJM5_9FLAO</name>
<evidence type="ECO:0000313" key="4">
    <source>
        <dbReference type="Proteomes" id="UP000027064"/>
    </source>
</evidence>
<keyword evidence="1 3" id="KW-0378">Hydrolase</keyword>
<feature type="chain" id="PRO_5001632983" evidence="2">
    <location>
        <begin position="21"/>
        <end position="374"/>
    </location>
</feature>
<dbReference type="InterPro" id="IPR008928">
    <property type="entry name" value="6-hairpin_glycosidase_sf"/>
</dbReference>
<dbReference type="PANTHER" id="PTHR33886">
    <property type="entry name" value="UNSATURATED RHAMNOGALACTURONAN HYDROLASE (EUROFUNG)"/>
    <property type="match status" value="1"/>
</dbReference>
<dbReference type="GO" id="GO:0005975">
    <property type="term" value="P:carbohydrate metabolic process"/>
    <property type="evidence" value="ECO:0007669"/>
    <property type="project" value="InterPro"/>
</dbReference>
<dbReference type="Proteomes" id="UP000027064">
    <property type="component" value="Unassembled WGS sequence"/>
</dbReference>
<dbReference type="InterPro" id="IPR012341">
    <property type="entry name" value="6hp_glycosidase-like_sf"/>
</dbReference>
<dbReference type="STRING" id="1492738.FEM21_26880"/>
<keyword evidence="2" id="KW-0732">Signal</keyword>
<accession>A0A066WJM5</accession>
<comment type="caution">
    <text evidence="3">The sequence shown here is derived from an EMBL/GenBank/DDBJ whole genome shotgun (WGS) entry which is preliminary data.</text>
</comment>
<dbReference type="SUPFAM" id="SSF48208">
    <property type="entry name" value="Six-hairpin glycosidases"/>
    <property type="match status" value="1"/>
</dbReference>
<sequence length="374" mass="43161">MKKLVLIFTSFLLYSSVSVAQQTFDKKVVLSQMELANKYFMEKWTDVGKTIVTNRERPSNIWTRGVYYEGLMALHEIYPKEAYYKYAYDWAEFHKWGFRNGNANRNADDYCAAQTYIDLYNIEPDAKKLKNTRQCINMLLNTPQLDDWSWIDAIQMGMPVFAKLGVLDNDNRYYEKMYDMYMYSRDKHGDHGLYNPKDGLWWRDADFDPPYKEPNGEDCYWSRGNGWVIAALAKVLTIAPENVPHRAQYVKDLKAMAKALVPIQRPDGFWNVSLHDPTNFGEKEASGTALFVYGIAYGINSGILDKKTYLPVVEKAWKALTTESLHSNGFLGYLQSTGKEPKDGQPLTYDKIPDFEDYGLGCFLLAGSEIYKMK</sequence>
<organism evidence="3 4">
    <name type="scientific">Flavobacterium seoulense</name>
    <dbReference type="NCBI Taxonomy" id="1492738"/>
    <lineage>
        <taxon>Bacteria</taxon>
        <taxon>Pseudomonadati</taxon>
        <taxon>Bacteroidota</taxon>
        <taxon>Flavobacteriia</taxon>
        <taxon>Flavobacteriales</taxon>
        <taxon>Flavobacteriaceae</taxon>
        <taxon>Flavobacterium</taxon>
    </lineage>
</organism>
<feature type="signal peptide" evidence="2">
    <location>
        <begin position="1"/>
        <end position="20"/>
    </location>
</feature>
<evidence type="ECO:0000256" key="1">
    <source>
        <dbReference type="ARBA" id="ARBA00022801"/>
    </source>
</evidence>
<dbReference type="Pfam" id="PF07470">
    <property type="entry name" value="Glyco_hydro_88"/>
    <property type="match status" value="1"/>
</dbReference>
<dbReference type="Gene3D" id="1.50.10.10">
    <property type="match status" value="1"/>
</dbReference>